<dbReference type="Proteomes" id="UP001209540">
    <property type="component" value="Unassembled WGS sequence"/>
</dbReference>
<organism evidence="1 2">
    <name type="scientific">Phascolomyces articulosus</name>
    <dbReference type="NCBI Taxonomy" id="60185"/>
    <lineage>
        <taxon>Eukaryota</taxon>
        <taxon>Fungi</taxon>
        <taxon>Fungi incertae sedis</taxon>
        <taxon>Mucoromycota</taxon>
        <taxon>Mucoromycotina</taxon>
        <taxon>Mucoromycetes</taxon>
        <taxon>Mucorales</taxon>
        <taxon>Lichtheimiaceae</taxon>
        <taxon>Phascolomyces</taxon>
    </lineage>
</organism>
<sequence length="115" mass="12916">MSHLKSLALDHYSSLIGNQVHLADFVKDLLDTQEKQYQHLLTLDSQQNSSHALQVSIQNAQAQQHELKRKFDELDTSPSTAVLSLKNFVNFIMSNNGALNIDHLHLLIIIISTGI</sequence>
<reference evidence="1" key="1">
    <citation type="journal article" date="2022" name="IScience">
        <title>Evolution of zygomycete secretomes and the origins of terrestrial fungal ecologies.</title>
        <authorList>
            <person name="Chang Y."/>
            <person name="Wang Y."/>
            <person name="Mondo S."/>
            <person name="Ahrendt S."/>
            <person name="Andreopoulos W."/>
            <person name="Barry K."/>
            <person name="Beard J."/>
            <person name="Benny G.L."/>
            <person name="Blankenship S."/>
            <person name="Bonito G."/>
            <person name="Cuomo C."/>
            <person name="Desiro A."/>
            <person name="Gervers K.A."/>
            <person name="Hundley H."/>
            <person name="Kuo A."/>
            <person name="LaButti K."/>
            <person name="Lang B.F."/>
            <person name="Lipzen A."/>
            <person name="O'Donnell K."/>
            <person name="Pangilinan J."/>
            <person name="Reynolds N."/>
            <person name="Sandor L."/>
            <person name="Smith M.E."/>
            <person name="Tsang A."/>
            <person name="Grigoriev I.V."/>
            <person name="Stajich J.E."/>
            <person name="Spatafora J.W."/>
        </authorList>
    </citation>
    <scope>NUCLEOTIDE SEQUENCE</scope>
    <source>
        <strain evidence="1">RSA 2281</strain>
    </source>
</reference>
<proteinExistence type="predicted"/>
<comment type="caution">
    <text evidence="1">The sequence shown here is derived from an EMBL/GenBank/DDBJ whole genome shotgun (WGS) entry which is preliminary data.</text>
</comment>
<keyword evidence="2" id="KW-1185">Reference proteome</keyword>
<protein>
    <submittedName>
        <fullName evidence="1">Uncharacterized protein</fullName>
    </submittedName>
</protein>
<evidence type="ECO:0000313" key="1">
    <source>
        <dbReference type="EMBL" id="KAI9278648.1"/>
    </source>
</evidence>
<name>A0AAD5KC87_9FUNG</name>
<evidence type="ECO:0000313" key="2">
    <source>
        <dbReference type="Proteomes" id="UP001209540"/>
    </source>
</evidence>
<reference evidence="1" key="2">
    <citation type="submission" date="2023-02" db="EMBL/GenBank/DDBJ databases">
        <authorList>
            <consortium name="DOE Joint Genome Institute"/>
            <person name="Mondo S.J."/>
            <person name="Chang Y."/>
            <person name="Wang Y."/>
            <person name="Ahrendt S."/>
            <person name="Andreopoulos W."/>
            <person name="Barry K."/>
            <person name="Beard J."/>
            <person name="Benny G.L."/>
            <person name="Blankenship S."/>
            <person name="Bonito G."/>
            <person name="Cuomo C."/>
            <person name="Desiro A."/>
            <person name="Gervers K.A."/>
            <person name="Hundley H."/>
            <person name="Kuo A."/>
            <person name="LaButti K."/>
            <person name="Lang B.F."/>
            <person name="Lipzen A."/>
            <person name="O'Donnell K."/>
            <person name="Pangilinan J."/>
            <person name="Reynolds N."/>
            <person name="Sandor L."/>
            <person name="Smith M.W."/>
            <person name="Tsang A."/>
            <person name="Grigoriev I.V."/>
            <person name="Stajich J.E."/>
            <person name="Spatafora J.W."/>
        </authorList>
    </citation>
    <scope>NUCLEOTIDE SEQUENCE</scope>
    <source>
        <strain evidence="1">RSA 2281</strain>
    </source>
</reference>
<dbReference type="EMBL" id="JAIXMP010000001">
    <property type="protein sequence ID" value="KAI9278648.1"/>
    <property type="molecule type" value="Genomic_DNA"/>
</dbReference>
<accession>A0AAD5KC87</accession>
<dbReference type="AlphaFoldDB" id="A0AAD5KC87"/>
<gene>
    <name evidence="1" type="ORF">BDA99DRAFT_531394</name>
</gene>